<dbReference type="Proteomes" id="UP001268864">
    <property type="component" value="Unassembled WGS sequence"/>
</dbReference>
<feature type="transmembrane region" description="Helical" evidence="1">
    <location>
        <begin position="118"/>
        <end position="137"/>
    </location>
</feature>
<organism evidence="2 3">
    <name type="scientific">Haloarcula onubensis</name>
    <dbReference type="NCBI Taxonomy" id="2950539"/>
    <lineage>
        <taxon>Archaea</taxon>
        <taxon>Methanobacteriati</taxon>
        <taxon>Methanobacteriota</taxon>
        <taxon>Stenosarchaea group</taxon>
        <taxon>Halobacteria</taxon>
        <taxon>Halobacteriales</taxon>
        <taxon>Haloarculaceae</taxon>
        <taxon>Haloarcula</taxon>
    </lineage>
</organism>
<keyword evidence="3" id="KW-1185">Reference proteome</keyword>
<comment type="caution">
    <text evidence="2">The sequence shown here is derived from an EMBL/GenBank/DDBJ whole genome shotgun (WGS) entry which is preliminary data.</text>
</comment>
<keyword evidence="1" id="KW-0812">Transmembrane</keyword>
<protein>
    <submittedName>
        <fullName evidence="2">Uncharacterized protein</fullName>
    </submittedName>
</protein>
<keyword evidence="1" id="KW-0472">Membrane</keyword>
<evidence type="ECO:0000256" key="1">
    <source>
        <dbReference type="SAM" id="Phobius"/>
    </source>
</evidence>
<proteinExistence type="predicted"/>
<keyword evidence="1" id="KW-1133">Transmembrane helix</keyword>
<dbReference type="EMBL" id="JAMQOS010000003">
    <property type="protein sequence ID" value="MDS0282380.1"/>
    <property type="molecule type" value="Genomic_DNA"/>
</dbReference>
<reference evidence="2 3" key="1">
    <citation type="submission" date="2022-06" db="EMBL/GenBank/DDBJ databases">
        <title>Halomicroarcula sp. a new haloarchaeum isolate from saline soil.</title>
        <authorList>
            <person name="Strakova D."/>
            <person name="Galisteo C."/>
            <person name="Sanchez-Porro C."/>
            <person name="Ventosa A."/>
        </authorList>
    </citation>
    <scope>NUCLEOTIDE SEQUENCE [LARGE SCALE GENOMIC DNA]</scope>
    <source>
        <strain evidence="2 3">S3CR25-11</strain>
    </source>
</reference>
<accession>A0ABU2FNP6</accession>
<dbReference type="RefSeq" id="WP_310900215.1">
    <property type="nucleotide sequence ID" value="NZ_JAMQOS010000003.1"/>
</dbReference>
<gene>
    <name evidence="2" type="ORF">NDI86_09615</name>
</gene>
<name>A0ABU2FNP6_9EURY</name>
<evidence type="ECO:0000313" key="2">
    <source>
        <dbReference type="EMBL" id="MDS0282380.1"/>
    </source>
</evidence>
<evidence type="ECO:0000313" key="3">
    <source>
        <dbReference type="Proteomes" id="UP001268864"/>
    </source>
</evidence>
<feature type="transmembrane region" description="Helical" evidence="1">
    <location>
        <begin position="91"/>
        <end position="112"/>
    </location>
</feature>
<sequence>MSDPAVYDHLRSADPDDDDTVYRVVGTDADSVTLLCVSDGDGRRANTGEVMTVSRGALASFEPAENPDGNRSLGARLASVPRGVYWSLRTAGPLMTAGVGLAVVGTLGNVGLLPLSPLVVNGLIFAGFGCVVVSLVVG</sequence>